<dbReference type="Proteomes" id="UP001157733">
    <property type="component" value="Chromosome"/>
</dbReference>
<sequence>MPRTLYGMGDIYSGHPVPRLKYFLNTNTPISVNLGLLPANSFSGDHVTECSFRNSNIIHPPNIRLFKY</sequence>
<keyword evidence="2" id="KW-1185">Reference proteome</keyword>
<name>A0ABN8W0L4_9BACT</name>
<reference evidence="1 2" key="1">
    <citation type="submission" date="2022-09" db="EMBL/GenBank/DDBJ databases">
        <authorList>
            <person name="Kop L."/>
        </authorList>
    </citation>
    <scope>NUCLEOTIDE SEQUENCE [LARGE SCALE GENOMIC DNA]</scope>
    <source>
        <strain evidence="1 2">347</strain>
    </source>
</reference>
<protein>
    <submittedName>
        <fullName evidence="1">Uncharacterized protein</fullName>
    </submittedName>
</protein>
<gene>
    <name evidence="1" type="ORF">NSPWAT_2698</name>
</gene>
<organism evidence="1 2">
    <name type="scientific">Nitrospina watsonii</name>
    <dbReference type="NCBI Taxonomy" id="1323948"/>
    <lineage>
        <taxon>Bacteria</taxon>
        <taxon>Pseudomonadati</taxon>
        <taxon>Nitrospinota/Tectimicrobiota group</taxon>
        <taxon>Nitrospinota</taxon>
        <taxon>Nitrospinia</taxon>
        <taxon>Nitrospinales</taxon>
        <taxon>Nitrospinaceae</taxon>
        <taxon>Nitrospina</taxon>
    </lineage>
</organism>
<evidence type="ECO:0000313" key="1">
    <source>
        <dbReference type="EMBL" id="CAI2719554.1"/>
    </source>
</evidence>
<evidence type="ECO:0000313" key="2">
    <source>
        <dbReference type="Proteomes" id="UP001157733"/>
    </source>
</evidence>
<accession>A0ABN8W0L4</accession>
<dbReference type="EMBL" id="OX336137">
    <property type="protein sequence ID" value="CAI2719554.1"/>
    <property type="molecule type" value="Genomic_DNA"/>
</dbReference>
<proteinExistence type="predicted"/>